<dbReference type="Gene3D" id="4.10.240.10">
    <property type="entry name" value="Zn(2)-C6 fungal-type DNA-binding domain"/>
    <property type="match status" value="1"/>
</dbReference>
<dbReference type="PROSITE" id="PS50048">
    <property type="entry name" value="ZN2_CY6_FUNGAL_2"/>
    <property type="match status" value="1"/>
</dbReference>
<dbReference type="EMBL" id="JAPQKI010000001">
    <property type="protein sequence ID" value="KAJ5112544.1"/>
    <property type="molecule type" value="Genomic_DNA"/>
</dbReference>
<evidence type="ECO:0000259" key="6">
    <source>
        <dbReference type="PROSITE" id="PS50048"/>
    </source>
</evidence>
<comment type="subcellular location">
    <subcellularLocation>
        <location evidence="1">Nucleus</location>
    </subcellularLocation>
</comment>
<evidence type="ECO:0000256" key="1">
    <source>
        <dbReference type="ARBA" id="ARBA00004123"/>
    </source>
</evidence>
<evidence type="ECO:0000313" key="7">
    <source>
        <dbReference type="EMBL" id="KAJ5112544.1"/>
    </source>
</evidence>
<comment type="caution">
    <text evidence="7">The sequence shown here is derived from an EMBL/GenBank/DDBJ whole genome shotgun (WGS) entry which is preliminary data.</text>
</comment>
<dbReference type="GeneID" id="81352072"/>
<evidence type="ECO:0000256" key="4">
    <source>
        <dbReference type="ARBA" id="ARBA00023163"/>
    </source>
</evidence>
<dbReference type="GO" id="GO:0000981">
    <property type="term" value="F:DNA-binding transcription factor activity, RNA polymerase II-specific"/>
    <property type="evidence" value="ECO:0007669"/>
    <property type="project" value="InterPro"/>
</dbReference>
<feature type="domain" description="Zn(2)-C6 fungal-type" evidence="6">
    <location>
        <begin position="28"/>
        <end position="60"/>
    </location>
</feature>
<dbReference type="InterPro" id="IPR036864">
    <property type="entry name" value="Zn2-C6_fun-type_DNA-bd_sf"/>
</dbReference>
<dbReference type="GO" id="GO:0000976">
    <property type="term" value="F:transcription cis-regulatory region binding"/>
    <property type="evidence" value="ECO:0007669"/>
    <property type="project" value="TreeGrafter"/>
</dbReference>
<dbReference type="GO" id="GO:0008270">
    <property type="term" value="F:zinc ion binding"/>
    <property type="evidence" value="ECO:0007669"/>
    <property type="project" value="InterPro"/>
</dbReference>
<dbReference type="AlphaFoldDB" id="A0A9W9KMR8"/>
<keyword evidence="5" id="KW-0539">Nucleus</keyword>
<organism evidence="7 8">
    <name type="scientific">Penicillium argentinense</name>
    <dbReference type="NCBI Taxonomy" id="1131581"/>
    <lineage>
        <taxon>Eukaryota</taxon>
        <taxon>Fungi</taxon>
        <taxon>Dikarya</taxon>
        <taxon>Ascomycota</taxon>
        <taxon>Pezizomycotina</taxon>
        <taxon>Eurotiomycetes</taxon>
        <taxon>Eurotiomycetidae</taxon>
        <taxon>Eurotiales</taxon>
        <taxon>Aspergillaceae</taxon>
        <taxon>Penicillium</taxon>
    </lineage>
</organism>
<keyword evidence="4" id="KW-0804">Transcription</keyword>
<dbReference type="SMART" id="SM00066">
    <property type="entry name" value="GAL4"/>
    <property type="match status" value="1"/>
</dbReference>
<reference evidence="7" key="2">
    <citation type="journal article" date="2023" name="IMA Fungus">
        <title>Comparative genomic study of the Penicillium genus elucidates a diverse pangenome and 15 lateral gene transfer events.</title>
        <authorList>
            <person name="Petersen C."/>
            <person name="Sorensen T."/>
            <person name="Nielsen M.R."/>
            <person name="Sondergaard T.E."/>
            <person name="Sorensen J.L."/>
            <person name="Fitzpatrick D.A."/>
            <person name="Frisvad J.C."/>
            <person name="Nielsen K.L."/>
        </authorList>
    </citation>
    <scope>NUCLEOTIDE SEQUENCE</scope>
    <source>
        <strain evidence="7">IBT 30761</strain>
    </source>
</reference>
<dbReference type="GO" id="GO:0005634">
    <property type="term" value="C:nucleus"/>
    <property type="evidence" value="ECO:0007669"/>
    <property type="project" value="UniProtKB-SubCell"/>
</dbReference>
<dbReference type="Pfam" id="PF00172">
    <property type="entry name" value="Zn_clus"/>
    <property type="match status" value="1"/>
</dbReference>
<evidence type="ECO:0000313" key="8">
    <source>
        <dbReference type="Proteomes" id="UP001149074"/>
    </source>
</evidence>
<accession>A0A9W9KMR8</accession>
<dbReference type="Proteomes" id="UP001149074">
    <property type="component" value="Unassembled WGS sequence"/>
</dbReference>
<dbReference type="CDD" id="cd00067">
    <property type="entry name" value="GAL4"/>
    <property type="match status" value="1"/>
</dbReference>
<dbReference type="OrthoDB" id="4060227at2759"/>
<keyword evidence="3" id="KW-0238">DNA-binding</keyword>
<proteinExistence type="predicted"/>
<dbReference type="SUPFAM" id="SSF57701">
    <property type="entry name" value="Zn2/Cys6 DNA-binding domain"/>
    <property type="match status" value="1"/>
</dbReference>
<evidence type="ECO:0000256" key="3">
    <source>
        <dbReference type="ARBA" id="ARBA00023125"/>
    </source>
</evidence>
<dbReference type="InterPro" id="IPR051089">
    <property type="entry name" value="prtT"/>
</dbReference>
<keyword evidence="2" id="KW-0805">Transcription regulation</keyword>
<name>A0A9W9KMR8_9EURO</name>
<evidence type="ECO:0000256" key="5">
    <source>
        <dbReference type="ARBA" id="ARBA00023242"/>
    </source>
</evidence>
<dbReference type="CDD" id="cd12148">
    <property type="entry name" value="fungal_TF_MHR"/>
    <property type="match status" value="1"/>
</dbReference>
<dbReference type="InterPro" id="IPR001138">
    <property type="entry name" value="Zn2Cys6_DnaBD"/>
</dbReference>
<protein>
    <recommendedName>
        <fullName evidence="6">Zn(2)-C6 fungal-type domain-containing protein</fullName>
    </recommendedName>
</protein>
<keyword evidence="8" id="KW-1185">Reference proteome</keyword>
<dbReference type="PROSITE" id="PS00463">
    <property type="entry name" value="ZN2_CY6_FUNGAL_1"/>
    <property type="match status" value="1"/>
</dbReference>
<dbReference type="RefSeq" id="XP_056480317.1">
    <property type="nucleotide sequence ID" value="XM_056613093.1"/>
</dbReference>
<sequence>MAAQSAAMSLRESFGDRKIPEISRKITACVSCRKLKIKCHMKNEKPPCTRCKARGNACTVNKSLQSLLEGDASWKEQMEERMAKLEAHIIKAATEHPNPSKHLRPQKFNNDIGQNVPRNDNDEHLPNDLIEAPQIVTLNLSCSLGAFPASSMINFTLADPRGTSKQGSDFICHQLIPINVAETLFTFYKTNMDTFAYDILTRTDSLASMRERSSLLTAAICTVAALCSGSEHFRVLFDHLKSEVSGKVFSNNHEFDDVRALCVGALWLNEVSTALNSLAVRIATELNLHRCITKMPHKKRACYDRTRLYFLVYLCDHHCSLSHGKPPLTRDFHSLKSPRDFLRTEFSFPSDLKLISQVELWSISNRVFDMFGADIDNCVATQRLGEIPALNEAYEQWYGDWLDILTFVEVADPFPRRVFDLYYHSAKLYLFSHIFRGHSRDGTGFTNDTTSDLDEFASSALKNALSIVCDITKEASLQTLPDYIGTVTAFASVCLVKASTECKMITCDADGDDAFGHLRRLVQVSRSSAIGNGSTHPLRGIAESLEGILSGGSQSHHDDGGPFNGTFGFDFAFEGFDMLSGNFDQTAASALFETE</sequence>
<reference evidence="7" key="1">
    <citation type="submission" date="2022-11" db="EMBL/GenBank/DDBJ databases">
        <authorList>
            <person name="Petersen C."/>
        </authorList>
    </citation>
    <scope>NUCLEOTIDE SEQUENCE</scope>
    <source>
        <strain evidence="7">IBT 30761</strain>
    </source>
</reference>
<dbReference type="PANTHER" id="PTHR31845">
    <property type="entry name" value="FINGER DOMAIN PROTEIN, PUTATIVE-RELATED"/>
    <property type="match status" value="1"/>
</dbReference>
<evidence type="ECO:0000256" key="2">
    <source>
        <dbReference type="ARBA" id="ARBA00023015"/>
    </source>
</evidence>
<gene>
    <name evidence="7" type="ORF">N7532_000589</name>
</gene>
<dbReference type="PANTHER" id="PTHR31845:SF33">
    <property type="entry name" value="ZN(II)2CYS6 TRANSCRIPTION FACTOR (EUROFUNG)"/>
    <property type="match status" value="1"/>
</dbReference>